<dbReference type="SUPFAM" id="SSF89360">
    <property type="entry name" value="HesB-like domain"/>
    <property type="match status" value="1"/>
</dbReference>
<evidence type="ECO:0000313" key="2">
    <source>
        <dbReference type="Proteomes" id="UP000279275"/>
    </source>
</evidence>
<dbReference type="Gene3D" id="2.60.300.12">
    <property type="entry name" value="HesB-like domain"/>
    <property type="match status" value="1"/>
</dbReference>
<evidence type="ECO:0000313" key="1">
    <source>
        <dbReference type="EMBL" id="RMI31313.1"/>
    </source>
</evidence>
<dbReference type="Proteomes" id="UP000279275">
    <property type="component" value="Unassembled WGS sequence"/>
</dbReference>
<reference evidence="1 2" key="1">
    <citation type="submission" date="2018-10" db="EMBL/GenBank/DDBJ databases">
        <title>Isolation from cow dung.</title>
        <authorList>
            <person name="Ling L."/>
        </authorList>
    </citation>
    <scope>NUCLEOTIDE SEQUENCE [LARGE SCALE GENOMIC DNA]</scope>
    <source>
        <strain evidence="1 2">NEAU-LL90</strain>
    </source>
</reference>
<evidence type="ECO:0008006" key="3">
    <source>
        <dbReference type="Google" id="ProtNLM"/>
    </source>
</evidence>
<accession>A0A3M2L479</accession>
<comment type="caution">
    <text evidence="1">The sequence shown here is derived from an EMBL/GenBank/DDBJ whole genome shotgun (WGS) entry which is preliminary data.</text>
</comment>
<keyword evidence="2" id="KW-1185">Reference proteome</keyword>
<proteinExistence type="predicted"/>
<dbReference type="AlphaFoldDB" id="A0A3M2L479"/>
<protein>
    <recommendedName>
        <fullName evidence="3">Fe-S cluster assembly protein HesB</fullName>
    </recommendedName>
</protein>
<dbReference type="RefSeq" id="WP_122189263.1">
    <property type="nucleotide sequence ID" value="NZ_RFFH01000007.1"/>
</dbReference>
<dbReference type="OrthoDB" id="4554527at2"/>
<dbReference type="EMBL" id="RFFH01000007">
    <property type="protein sequence ID" value="RMI31313.1"/>
    <property type="molecule type" value="Genomic_DNA"/>
</dbReference>
<name>A0A3M2L479_9NOCA</name>
<organism evidence="1 2">
    <name type="scientific">Nocardia stercoris</name>
    <dbReference type="NCBI Taxonomy" id="2483361"/>
    <lineage>
        <taxon>Bacteria</taxon>
        <taxon>Bacillati</taxon>
        <taxon>Actinomycetota</taxon>
        <taxon>Actinomycetes</taxon>
        <taxon>Mycobacteriales</taxon>
        <taxon>Nocardiaceae</taxon>
        <taxon>Nocardia</taxon>
    </lineage>
</organism>
<dbReference type="InterPro" id="IPR035903">
    <property type="entry name" value="HesB-like_dom_sf"/>
</dbReference>
<gene>
    <name evidence="1" type="ORF">EBN03_18290</name>
</gene>
<sequence>MLKLTNTAVEAVRTITAREDTPPDAGLRIYTVDGSGTLQLAVAAEPADQDQVVLTDGSRVFLDEQAAALLDDKVLDTALDANGRGTFFLADQDRLAGD</sequence>